<dbReference type="AlphaFoldDB" id="A0A5S3QJ42"/>
<keyword evidence="1" id="KW-0472">Membrane</keyword>
<gene>
    <name evidence="2" type="ORF">FFL34_03225</name>
</gene>
<reference evidence="2 3" key="1">
    <citation type="submission" date="2019-05" db="EMBL/GenBank/DDBJ databases">
        <title>Genomic analysis of Lentibacillus sp. NKC220-2.</title>
        <authorList>
            <person name="Oh Y.J."/>
        </authorList>
    </citation>
    <scope>NUCLEOTIDE SEQUENCE [LARGE SCALE GENOMIC DNA]</scope>
    <source>
        <strain evidence="2 3">NKC220-2</strain>
    </source>
</reference>
<organism evidence="2 3">
    <name type="scientific">Lentibacillus cibarius</name>
    <dbReference type="NCBI Taxonomy" id="2583219"/>
    <lineage>
        <taxon>Bacteria</taxon>
        <taxon>Bacillati</taxon>
        <taxon>Bacillota</taxon>
        <taxon>Bacilli</taxon>
        <taxon>Bacillales</taxon>
        <taxon>Bacillaceae</taxon>
        <taxon>Lentibacillus</taxon>
    </lineage>
</organism>
<accession>A0A5S3QJ42</accession>
<keyword evidence="1" id="KW-1133">Transmembrane helix</keyword>
<dbReference type="RefSeq" id="WP_138601368.1">
    <property type="nucleotide sequence ID" value="NZ_VCIA01000001.1"/>
</dbReference>
<dbReference type="EMBL" id="VCIA01000001">
    <property type="protein sequence ID" value="TMN21231.1"/>
    <property type="molecule type" value="Genomic_DNA"/>
</dbReference>
<dbReference type="OrthoDB" id="2880030at2"/>
<comment type="caution">
    <text evidence="2">The sequence shown here is derived from an EMBL/GenBank/DDBJ whole genome shotgun (WGS) entry which is preliminary data.</text>
</comment>
<evidence type="ECO:0000256" key="1">
    <source>
        <dbReference type="SAM" id="Phobius"/>
    </source>
</evidence>
<protein>
    <recommendedName>
        <fullName evidence="4">DUF3993 domain-containing protein</fullName>
    </recommendedName>
</protein>
<keyword evidence="1" id="KW-0812">Transmembrane</keyword>
<proteinExistence type="predicted"/>
<evidence type="ECO:0008006" key="4">
    <source>
        <dbReference type="Google" id="ProtNLM"/>
    </source>
</evidence>
<evidence type="ECO:0000313" key="3">
    <source>
        <dbReference type="Proteomes" id="UP000306980"/>
    </source>
</evidence>
<feature type="transmembrane region" description="Helical" evidence="1">
    <location>
        <begin position="7"/>
        <end position="24"/>
    </location>
</feature>
<evidence type="ECO:0000313" key="2">
    <source>
        <dbReference type="EMBL" id="TMN21231.1"/>
    </source>
</evidence>
<sequence>MVRKRKFLNYILTGLVVMFFFIALQGTGNDSVSIVEGTDHLEADNAVTEKAKPASNSKTIKKLDHERVVFLTSQFMNLIVQETNESYKVLHYNSKNQLLKAFTKVSSKEVATKYIDYYFDEEPDGLYLKPTETPPWFHEEEDYDMIRKNDNTVEVTQTNTTELYGTRTINITFTFHNKWKITGITFD</sequence>
<name>A0A5S3QJ42_9BACI</name>
<dbReference type="Proteomes" id="UP000306980">
    <property type="component" value="Unassembled WGS sequence"/>
</dbReference>